<proteinExistence type="predicted"/>
<evidence type="ECO:0000313" key="2">
    <source>
        <dbReference type="Proteomes" id="UP000319769"/>
    </source>
</evidence>
<dbReference type="EMBL" id="VMNW02000006">
    <property type="protein sequence ID" value="KAA9164978.1"/>
    <property type="molecule type" value="Genomic_DNA"/>
</dbReference>
<evidence type="ECO:0000313" key="1">
    <source>
        <dbReference type="EMBL" id="KAA9164978.1"/>
    </source>
</evidence>
<organism evidence="1 2">
    <name type="scientific">Amycolatopsis acidicola</name>
    <dbReference type="NCBI Taxonomy" id="2596893"/>
    <lineage>
        <taxon>Bacteria</taxon>
        <taxon>Bacillati</taxon>
        <taxon>Actinomycetota</taxon>
        <taxon>Actinomycetes</taxon>
        <taxon>Pseudonocardiales</taxon>
        <taxon>Pseudonocardiaceae</taxon>
        <taxon>Amycolatopsis</taxon>
    </lineage>
</organism>
<keyword evidence="2" id="KW-1185">Reference proteome</keyword>
<accession>A0A5N0VH44</accession>
<dbReference type="Gene3D" id="1.10.860.10">
    <property type="entry name" value="DNAb Helicase, Chain A"/>
    <property type="match status" value="1"/>
</dbReference>
<dbReference type="RefSeq" id="WP_144758213.1">
    <property type="nucleotide sequence ID" value="NZ_VMNW02000006.1"/>
</dbReference>
<protein>
    <submittedName>
        <fullName evidence="1">Uncharacterized protein</fullName>
    </submittedName>
</protein>
<comment type="caution">
    <text evidence="1">The sequence shown here is derived from an EMBL/GenBank/DDBJ whole genome shotgun (WGS) entry which is preliminary data.</text>
</comment>
<dbReference type="InterPro" id="IPR016136">
    <property type="entry name" value="DNA_helicase_N/primase_C"/>
</dbReference>
<gene>
    <name evidence="1" type="ORF">FPZ12_006940</name>
</gene>
<reference evidence="1" key="1">
    <citation type="submission" date="2019-09" db="EMBL/GenBank/DDBJ databases">
        <authorList>
            <person name="Teo W.F.A."/>
            <person name="Duangmal K."/>
        </authorList>
    </citation>
    <scope>NUCLEOTIDE SEQUENCE [LARGE SCALE GENOMIC DNA]</scope>
    <source>
        <strain evidence="1">K81G1</strain>
    </source>
</reference>
<dbReference type="Proteomes" id="UP000319769">
    <property type="component" value="Unassembled WGS sequence"/>
</dbReference>
<name>A0A5N0VH44_9PSEU</name>
<dbReference type="AlphaFoldDB" id="A0A5N0VH44"/>
<sequence length="170" mass="18620">MSTALLDPERQFLGCVMQLPINPARRLLAGMRPNDVANPLAAFVLHLAIGAVANDQPPMPIVLFERAQEIAGRPRAARLREIAAWIARTYEAAPLAPEQHAAHLKSVVLKAAWRRAVDEHARRILQAVAESSTDELHRLADDTGAADELWTRYRAALNNGSVSARLEVVA</sequence>
<dbReference type="OrthoDB" id="3627722at2"/>